<name>A0ABT6CEJ8_9SPHN</name>
<dbReference type="EMBL" id="JAROCY010000003">
    <property type="protein sequence ID" value="MDF8332350.1"/>
    <property type="molecule type" value="Genomic_DNA"/>
</dbReference>
<comment type="caution">
    <text evidence="1">The sequence shown here is derived from an EMBL/GenBank/DDBJ whole genome shotgun (WGS) entry which is preliminary data.</text>
</comment>
<protein>
    <recommendedName>
        <fullName evidence="3">Histidine kinase</fullName>
    </recommendedName>
</protein>
<reference evidence="1 2" key="1">
    <citation type="submission" date="2023-03" db="EMBL/GenBank/DDBJ databases">
        <title>Novosphingobium cyanobacteriorum sp. nov., isolated from a eutrophic reservoir during the Microcystis bloom period.</title>
        <authorList>
            <person name="Kang M."/>
            <person name="Le V."/>
            <person name="Ko S.-R."/>
            <person name="Lee S.-A."/>
            <person name="Ahn C.-Y."/>
        </authorList>
    </citation>
    <scope>NUCLEOTIDE SEQUENCE [LARGE SCALE GENOMIC DNA]</scope>
    <source>
        <strain evidence="1 2">HBC54</strain>
    </source>
</reference>
<sequence>MPAIALSLAAFAAVVVVALAALRAWDGWLALRRHELDRAMPDAVSRIDLADMRERLRKLEAIAAGIDL</sequence>
<accession>A0ABT6CEJ8</accession>
<dbReference type="RefSeq" id="WP_277275512.1">
    <property type="nucleotide sequence ID" value="NZ_JAROCY010000003.1"/>
</dbReference>
<evidence type="ECO:0000313" key="2">
    <source>
        <dbReference type="Proteomes" id="UP001222770"/>
    </source>
</evidence>
<evidence type="ECO:0000313" key="1">
    <source>
        <dbReference type="EMBL" id="MDF8332350.1"/>
    </source>
</evidence>
<gene>
    <name evidence="1" type="ORF">POM99_03980</name>
</gene>
<organism evidence="1 2">
    <name type="scientific">Novosphingobium cyanobacteriorum</name>
    <dbReference type="NCBI Taxonomy" id="3024215"/>
    <lineage>
        <taxon>Bacteria</taxon>
        <taxon>Pseudomonadati</taxon>
        <taxon>Pseudomonadota</taxon>
        <taxon>Alphaproteobacteria</taxon>
        <taxon>Sphingomonadales</taxon>
        <taxon>Sphingomonadaceae</taxon>
        <taxon>Novosphingobium</taxon>
    </lineage>
</organism>
<proteinExistence type="predicted"/>
<keyword evidence="2" id="KW-1185">Reference proteome</keyword>
<dbReference type="Proteomes" id="UP001222770">
    <property type="component" value="Unassembled WGS sequence"/>
</dbReference>
<evidence type="ECO:0008006" key="3">
    <source>
        <dbReference type="Google" id="ProtNLM"/>
    </source>
</evidence>